<dbReference type="RefSeq" id="WP_338601354.1">
    <property type="nucleotide sequence ID" value="NZ_CP146016.1"/>
</dbReference>
<feature type="transmembrane region" description="Helical" evidence="1">
    <location>
        <begin position="351"/>
        <end position="384"/>
    </location>
</feature>
<dbReference type="AlphaFoldDB" id="A0AAX4L070"/>
<keyword evidence="3" id="KW-1185">Reference proteome</keyword>
<feature type="transmembrane region" description="Helical" evidence="1">
    <location>
        <begin position="35"/>
        <end position="54"/>
    </location>
</feature>
<keyword evidence="1" id="KW-0812">Transmembrane</keyword>
<feature type="transmembrane region" description="Helical" evidence="1">
    <location>
        <begin position="390"/>
        <end position="415"/>
    </location>
</feature>
<feature type="transmembrane region" description="Helical" evidence="1">
    <location>
        <begin position="422"/>
        <end position="444"/>
    </location>
</feature>
<protein>
    <submittedName>
        <fullName evidence="2">Ig-like domain repeat protein</fullName>
    </submittedName>
</protein>
<evidence type="ECO:0000313" key="2">
    <source>
        <dbReference type="EMBL" id="WWQ60496.1"/>
    </source>
</evidence>
<gene>
    <name evidence="2" type="ORF">V6M85_13865</name>
</gene>
<evidence type="ECO:0000313" key="3">
    <source>
        <dbReference type="Proteomes" id="UP001432202"/>
    </source>
</evidence>
<feature type="transmembrane region" description="Helical" evidence="1">
    <location>
        <begin position="242"/>
        <end position="260"/>
    </location>
</feature>
<feature type="transmembrane region" description="Helical" evidence="1">
    <location>
        <begin position="318"/>
        <end position="339"/>
    </location>
</feature>
<name>A0AAX4L070_9CREN</name>
<reference evidence="2 3" key="1">
    <citation type="submission" date="2024-02" db="EMBL/GenBank/DDBJ databases">
        <title>STSV induces naive adaptation in Sulfolobus.</title>
        <authorList>
            <person name="Xiang X."/>
            <person name="Song M."/>
        </authorList>
    </citation>
    <scope>NUCLEOTIDE SEQUENCE [LARGE SCALE GENOMIC DNA]</scope>
    <source>
        <strain evidence="2 3">RT2</strain>
    </source>
</reference>
<organism evidence="2 3">
    <name type="scientific">Sulfolobus tengchongensis</name>
    <dbReference type="NCBI Taxonomy" id="207809"/>
    <lineage>
        <taxon>Archaea</taxon>
        <taxon>Thermoproteota</taxon>
        <taxon>Thermoprotei</taxon>
        <taxon>Sulfolobales</taxon>
        <taxon>Sulfolobaceae</taxon>
        <taxon>Sulfolobus</taxon>
    </lineage>
</organism>
<dbReference type="Proteomes" id="UP001432202">
    <property type="component" value="Chromosome"/>
</dbReference>
<keyword evidence="1" id="KW-1133">Transmembrane helix</keyword>
<feature type="transmembrane region" description="Helical" evidence="1">
    <location>
        <begin position="61"/>
        <end position="79"/>
    </location>
</feature>
<dbReference type="GeneID" id="89337876"/>
<proteinExistence type="predicted"/>
<evidence type="ECO:0000256" key="1">
    <source>
        <dbReference type="SAM" id="Phobius"/>
    </source>
</evidence>
<dbReference type="EMBL" id="CP146016">
    <property type="protein sequence ID" value="WWQ60496.1"/>
    <property type="molecule type" value="Genomic_DNA"/>
</dbReference>
<keyword evidence="1" id="KW-0472">Membrane</keyword>
<accession>A0AAX4L070</accession>
<feature type="transmembrane region" description="Helical" evidence="1">
    <location>
        <begin position="280"/>
        <end position="303"/>
    </location>
</feature>
<sequence>MKKALAVLLLILLTPDLLGLIAIAQTPSPSPGGNFITTLQLSLPLLLILLAILANRYDERYALALFAAALVTALFLTQAKYSGGFFAPGSETFIQFNITGPTNVYTGQSYTWNIQSGGYTPSWRIINMSTSTIVASGKGTSIQWTSPAPGRYVILATYTSIGNNSVYGYGVLVVNVQNPPSILGWIESAVVNAIKSVIQALVQGFGQGWIPALDFVVPLNELVYAPLPDSFATTLFYEIQQLSYGIAALMLAASVAYNALRGYYYDIVDLGSDVIYKLGVYALFSGAGLTIYEYAAGWINFIIEQTISTQLNAASSELFTALMTYITSWVATNVVPLGFGRALANLDTDILMFYFLFIALAVIRYSILMAAVSLIPLASAMWLFEWTRKIANIVIDLIVGLIMSGVIAGFAIAFLEELGFGIILFIAGPVIAGVDLAVTLFLTFTSLRPHEHLANAYRKIVS</sequence>